<dbReference type="Pfam" id="PF08268">
    <property type="entry name" value="FBA_3"/>
    <property type="match status" value="1"/>
</dbReference>
<sequence>MDETTAVKRVVDNSLGSSSLHIPLDTIQETILCRLPVKSLLRFRCICKPWDSLISKDLKFAKKHLRVSPKRQHLVTTTTPFGAEDLTMSVMSCPFDSLNLHSNLHSKSTQLDYSPILSSKYHDGLVASSDGILCFTVNGRAVLYNPCIRKLQELPYIDLPHKKGSTYYAFGFGYDPFIDNYKVVADMYIYETQVIETHSYTLGTASWKRIKDFPSKFSMNGFSKSEHGIFIRGAVNWLTSNSYGYSRDIVSLDLGKESYQEISLPDLPDLPFGDEYKQTLTLDVMRDCLCLFDIYQGKRPDRHAFTDVWLMKEYGDKESWIKLIRLPSFASYADFMNIVYISEDNHMLLVFRNNSKFKGGVYDSKNDTITIKSSRTQDKLGVNQNSPTLQGVKTYLPIQVREELVRRSGFNEALSLGKYLGVLLVGRAPKRSDYNYLINQVKAKLSNWKAKQLSFAGRVTLSKAVIEAIPKAIPKACLYEIQKIQRSFIWGEEDGGRKYHAVNWENITKPKVLGGLGIRRLVHMNKACLMKLAWALKSGEEALWIDVIRGKYSRGHPNFDQVVSKMHDSSLWKNLVNIWGSFDLYEFWSLGKGSMVRA</sequence>
<dbReference type="Proteomes" id="UP000236291">
    <property type="component" value="Unassembled WGS sequence"/>
</dbReference>
<evidence type="ECO:0000259" key="1">
    <source>
        <dbReference type="Pfam" id="PF00646"/>
    </source>
</evidence>
<evidence type="ECO:0000259" key="2">
    <source>
        <dbReference type="Pfam" id="PF08268"/>
    </source>
</evidence>
<dbReference type="STRING" id="57577.A0A2K3N8H5"/>
<feature type="non-terminal residue" evidence="3">
    <location>
        <position position="598"/>
    </location>
</feature>
<gene>
    <name evidence="3" type="ORF">L195_g022612</name>
</gene>
<feature type="domain" description="F-box associated beta-propeller type 3" evidence="2">
    <location>
        <begin position="121"/>
        <end position="266"/>
    </location>
</feature>
<dbReference type="AlphaFoldDB" id="A0A2K3N8H5"/>
<dbReference type="InterPro" id="IPR013187">
    <property type="entry name" value="F-box-assoc_dom_typ3"/>
</dbReference>
<evidence type="ECO:0000313" key="4">
    <source>
        <dbReference type="Proteomes" id="UP000236291"/>
    </source>
</evidence>
<dbReference type="PANTHER" id="PTHR31672">
    <property type="entry name" value="BNACNNG10540D PROTEIN"/>
    <property type="match status" value="1"/>
</dbReference>
<evidence type="ECO:0000313" key="3">
    <source>
        <dbReference type="EMBL" id="PNX99347.1"/>
    </source>
</evidence>
<protein>
    <submittedName>
        <fullName evidence="3">F-box/kelch-repeat protein</fullName>
    </submittedName>
</protein>
<feature type="domain" description="F-box" evidence="1">
    <location>
        <begin position="23"/>
        <end position="57"/>
    </location>
</feature>
<dbReference type="ExpressionAtlas" id="A0A2K3N8H5">
    <property type="expression patterns" value="baseline"/>
</dbReference>
<reference evidence="3 4" key="2">
    <citation type="journal article" date="2017" name="Front. Plant Sci.">
        <title>Gene Classification and Mining of Molecular Markers Useful in Red Clover (Trifolium pratense) Breeding.</title>
        <authorList>
            <person name="Istvanek J."/>
            <person name="Dluhosova J."/>
            <person name="Dluhos P."/>
            <person name="Patkova L."/>
            <person name="Nedelnik J."/>
            <person name="Repkova J."/>
        </authorList>
    </citation>
    <scope>NUCLEOTIDE SEQUENCE [LARGE SCALE GENOMIC DNA]</scope>
    <source>
        <strain evidence="4">cv. Tatra</strain>
        <tissue evidence="3">Young leaves</tissue>
    </source>
</reference>
<dbReference type="InterPro" id="IPR017451">
    <property type="entry name" value="F-box-assoc_interact_dom"/>
</dbReference>
<dbReference type="EMBL" id="ASHM01017663">
    <property type="protein sequence ID" value="PNX99347.1"/>
    <property type="molecule type" value="Genomic_DNA"/>
</dbReference>
<organism evidence="3 4">
    <name type="scientific">Trifolium pratense</name>
    <name type="common">Red clover</name>
    <dbReference type="NCBI Taxonomy" id="57577"/>
    <lineage>
        <taxon>Eukaryota</taxon>
        <taxon>Viridiplantae</taxon>
        <taxon>Streptophyta</taxon>
        <taxon>Embryophyta</taxon>
        <taxon>Tracheophyta</taxon>
        <taxon>Spermatophyta</taxon>
        <taxon>Magnoliopsida</taxon>
        <taxon>eudicotyledons</taxon>
        <taxon>Gunneridae</taxon>
        <taxon>Pentapetalae</taxon>
        <taxon>rosids</taxon>
        <taxon>fabids</taxon>
        <taxon>Fabales</taxon>
        <taxon>Fabaceae</taxon>
        <taxon>Papilionoideae</taxon>
        <taxon>50 kb inversion clade</taxon>
        <taxon>NPAAA clade</taxon>
        <taxon>Hologalegina</taxon>
        <taxon>IRL clade</taxon>
        <taxon>Trifolieae</taxon>
        <taxon>Trifolium</taxon>
    </lineage>
</organism>
<dbReference type="PANTHER" id="PTHR31672:SF13">
    <property type="entry name" value="F-BOX PROTEIN CPR30-LIKE"/>
    <property type="match status" value="1"/>
</dbReference>
<proteinExistence type="predicted"/>
<dbReference type="InterPro" id="IPR001810">
    <property type="entry name" value="F-box_dom"/>
</dbReference>
<reference evidence="3 4" key="1">
    <citation type="journal article" date="2014" name="Am. J. Bot.">
        <title>Genome assembly and annotation for red clover (Trifolium pratense; Fabaceae).</title>
        <authorList>
            <person name="Istvanek J."/>
            <person name="Jaros M."/>
            <person name="Krenek A."/>
            <person name="Repkova J."/>
        </authorList>
    </citation>
    <scope>NUCLEOTIDE SEQUENCE [LARGE SCALE GENOMIC DNA]</scope>
    <source>
        <strain evidence="4">cv. Tatra</strain>
        <tissue evidence="3">Young leaves</tissue>
    </source>
</reference>
<comment type="caution">
    <text evidence="3">The sequence shown here is derived from an EMBL/GenBank/DDBJ whole genome shotgun (WGS) entry which is preliminary data.</text>
</comment>
<dbReference type="Pfam" id="PF00646">
    <property type="entry name" value="F-box"/>
    <property type="match status" value="1"/>
</dbReference>
<name>A0A2K3N8H5_TRIPR</name>
<dbReference type="InterPro" id="IPR050796">
    <property type="entry name" value="SCF_F-box_component"/>
</dbReference>
<dbReference type="InterPro" id="IPR036047">
    <property type="entry name" value="F-box-like_dom_sf"/>
</dbReference>
<dbReference type="CDD" id="cd22157">
    <property type="entry name" value="F-box_AtFBW1-like"/>
    <property type="match status" value="1"/>
</dbReference>
<dbReference type="SUPFAM" id="SSF81383">
    <property type="entry name" value="F-box domain"/>
    <property type="match status" value="1"/>
</dbReference>
<dbReference type="NCBIfam" id="TIGR01640">
    <property type="entry name" value="F_box_assoc_1"/>
    <property type="match status" value="1"/>
</dbReference>
<accession>A0A2K3N8H5</accession>